<dbReference type="EMBL" id="HACG01003985">
    <property type="protein sequence ID" value="CEK50850.1"/>
    <property type="molecule type" value="Transcribed_RNA"/>
</dbReference>
<dbReference type="AlphaFoldDB" id="A0A0B6Y5Q9"/>
<feature type="region of interest" description="Disordered" evidence="1">
    <location>
        <begin position="1"/>
        <end position="28"/>
    </location>
</feature>
<sequence>MVSKEDRLHRTKQTHVKQGKKKLTLDKTSIKKTGKEDCCLEPTKKAKQRKTNK</sequence>
<gene>
    <name evidence="2" type="primary">ORF11829</name>
</gene>
<feature type="region of interest" description="Disordered" evidence="1">
    <location>
        <begin position="34"/>
        <end position="53"/>
    </location>
</feature>
<protein>
    <submittedName>
        <fullName evidence="2">Uncharacterized protein</fullName>
    </submittedName>
</protein>
<evidence type="ECO:0000256" key="1">
    <source>
        <dbReference type="SAM" id="MobiDB-lite"/>
    </source>
</evidence>
<reference evidence="2" key="1">
    <citation type="submission" date="2014-12" db="EMBL/GenBank/DDBJ databases">
        <title>Insight into the proteome of Arion vulgaris.</title>
        <authorList>
            <person name="Aradska J."/>
            <person name="Bulat T."/>
            <person name="Smidak R."/>
            <person name="Sarate P."/>
            <person name="Gangsoo J."/>
            <person name="Sialana F."/>
            <person name="Bilban M."/>
            <person name="Lubec G."/>
        </authorList>
    </citation>
    <scope>NUCLEOTIDE SEQUENCE</scope>
    <source>
        <tissue evidence="2">Skin</tissue>
    </source>
</reference>
<organism evidence="2">
    <name type="scientific">Arion vulgaris</name>
    <dbReference type="NCBI Taxonomy" id="1028688"/>
    <lineage>
        <taxon>Eukaryota</taxon>
        <taxon>Metazoa</taxon>
        <taxon>Spiralia</taxon>
        <taxon>Lophotrochozoa</taxon>
        <taxon>Mollusca</taxon>
        <taxon>Gastropoda</taxon>
        <taxon>Heterobranchia</taxon>
        <taxon>Euthyneura</taxon>
        <taxon>Panpulmonata</taxon>
        <taxon>Eupulmonata</taxon>
        <taxon>Stylommatophora</taxon>
        <taxon>Helicina</taxon>
        <taxon>Arionoidea</taxon>
        <taxon>Arionidae</taxon>
        <taxon>Arion</taxon>
    </lineage>
</organism>
<evidence type="ECO:0000313" key="2">
    <source>
        <dbReference type="EMBL" id="CEK50850.1"/>
    </source>
</evidence>
<accession>A0A0B6Y5Q9</accession>
<name>A0A0B6Y5Q9_9EUPU</name>
<feature type="compositionally biased region" description="Basic and acidic residues" evidence="1">
    <location>
        <begin position="34"/>
        <end position="44"/>
    </location>
</feature>
<proteinExistence type="predicted"/>
<feature type="compositionally biased region" description="Basic residues" evidence="1">
    <location>
        <begin position="9"/>
        <end position="22"/>
    </location>
</feature>